<reference evidence="2 3" key="1">
    <citation type="journal article" date="2019" name="Genome Biol. Evol.">
        <title>Insights into the evolution of the New World diploid cottons (Gossypium, subgenus Houzingenia) based on genome sequencing.</title>
        <authorList>
            <person name="Grover C.E."/>
            <person name="Arick M.A. 2nd"/>
            <person name="Thrash A."/>
            <person name="Conover J.L."/>
            <person name="Sanders W.S."/>
            <person name="Peterson D.G."/>
            <person name="Frelichowski J.E."/>
            <person name="Scheffler J.A."/>
            <person name="Scheffler B.E."/>
            <person name="Wendel J.F."/>
        </authorList>
    </citation>
    <scope>NUCLEOTIDE SEQUENCE [LARGE SCALE GENOMIC DNA]</scope>
    <source>
        <strain evidence="2">1</strain>
        <tissue evidence="2">Leaf</tissue>
    </source>
</reference>
<dbReference type="Proteomes" id="UP000593576">
    <property type="component" value="Unassembled WGS sequence"/>
</dbReference>
<dbReference type="PANTHER" id="PTHR36733:SF1">
    <property type="entry name" value="CELL WALL PROTEIN-RELATED"/>
    <property type="match status" value="1"/>
</dbReference>
<organism evidence="2 3">
    <name type="scientific">Gossypium schwendimanii</name>
    <name type="common">Cotton</name>
    <dbReference type="NCBI Taxonomy" id="34291"/>
    <lineage>
        <taxon>Eukaryota</taxon>
        <taxon>Viridiplantae</taxon>
        <taxon>Streptophyta</taxon>
        <taxon>Embryophyta</taxon>
        <taxon>Tracheophyta</taxon>
        <taxon>Spermatophyta</taxon>
        <taxon>Magnoliopsida</taxon>
        <taxon>eudicotyledons</taxon>
        <taxon>Gunneridae</taxon>
        <taxon>Pentapetalae</taxon>
        <taxon>rosids</taxon>
        <taxon>malvids</taxon>
        <taxon>Malvales</taxon>
        <taxon>Malvaceae</taxon>
        <taxon>Malvoideae</taxon>
        <taxon>Gossypium</taxon>
    </lineage>
</organism>
<dbReference type="AlphaFoldDB" id="A0A7J9LXC3"/>
<feature type="signal peptide" evidence="1">
    <location>
        <begin position="1"/>
        <end position="28"/>
    </location>
</feature>
<evidence type="ECO:0000313" key="2">
    <source>
        <dbReference type="EMBL" id="MBA0862849.1"/>
    </source>
</evidence>
<comment type="caution">
    <text evidence="2">The sequence shown here is derived from an EMBL/GenBank/DDBJ whole genome shotgun (WGS) entry which is preliminary data.</text>
</comment>
<dbReference type="OrthoDB" id="1931827at2759"/>
<accession>A0A7J9LXC3</accession>
<keyword evidence="1" id="KW-0732">Signal</keyword>
<proteinExistence type="predicted"/>
<protein>
    <recommendedName>
        <fullName evidence="4">Cell wall protein</fullName>
    </recommendedName>
</protein>
<dbReference type="InterPro" id="IPR034565">
    <property type="entry name" value="Put_cell_wall"/>
</dbReference>
<evidence type="ECO:0000256" key="1">
    <source>
        <dbReference type="SAM" id="SignalP"/>
    </source>
</evidence>
<gene>
    <name evidence="2" type="ORF">Goshw_013624</name>
</gene>
<evidence type="ECO:0000313" key="3">
    <source>
        <dbReference type="Proteomes" id="UP000593576"/>
    </source>
</evidence>
<dbReference type="EMBL" id="JABFAF010000008">
    <property type="protein sequence ID" value="MBA0862849.1"/>
    <property type="molecule type" value="Genomic_DNA"/>
</dbReference>
<dbReference type="PANTHER" id="PTHR36733">
    <property type="entry name" value="CELL WALL PROTEIN-RELATED"/>
    <property type="match status" value="1"/>
</dbReference>
<name>A0A7J9LXC3_GOSSC</name>
<evidence type="ECO:0008006" key="4">
    <source>
        <dbReference type="Google" id="ProtNLM"/>
    </source>
</evidence>
<sequence length="128" mass="13568">MACKISSLLLPHIFILSILFATAGQAIAARDISKNDYKMKQPEYLKRDRSVLIPGLGRVLLPLVFKHHNSHTIGTGTHTGSSGSHFGSTIGGHHQIPGGDDTFVPNPGFEVPIPTSGGAGIARTNPHP</sequence>
<feature type="chain" id="PRO_5029808160" description="Cell wall protein" evidence="1">
    <location>
        <begin position="29"/>
        <end position="128"/>
    </location>
</feature>
<keyword evidence="3" id="KW-1185">Reference proteome</keyword>